<comment type="caution">
    <text evidence="3">The sequence shown here is derived from an EMBL/GenBank/DDBJ whole genome shotgun (WGS) entry which is preliminary data.</text>
</comment>
<evidence type="ECO:0000259" key="2">
    <source>
        <dbReference type="Pfam" id="PF03732"/>
    </source>
</evidence>
<sequence length="1165" mass="132254">MASSTPVFTLKSRASSSSNQDMQGPITRSRSRTLAAQSSSGTTPGAMVGVQIAQEMAQKLSSPIREVTSPKWTSSDESSSSGSDSTPPSSPPRRVTPQWSNVYTVMPTMTTSTTSMEEQIAHLTKVIEGMSMFMQTQDQKLNDLNNKVEILKGESSHTHEKDPEMHEENDPHQEDSGKNISTSGGMIPIDQLKDFIMGTIKEKIEGSKSTYSYVKPYTQRIENLKMPIGYQPPKFVQFDGKGNPRQHVAHFVETCNNAGTSGDHLVKQFVRSLKANAFDWYTDLEPGSIDSWQDMEREFLNRFYSTRRVVSLLELTTTRQWKDESVIAYIERWRDLALNCKERISTSSAIDMCIEGMHWELCYILKGVNPNTFDELASKARNMELSITSSRRKTVGMYPVNNAVEQQDSKNGGKPFSKFEKKEAMVAKTAPVKIFTQNSKQVPRVDLEASKRVKPFLEEMLEKKYPFLDSDVPPMFEELMRLKLIDLPESKRPEEATKVDDLNYCKYHRILSHPTEKCWVLKDKIMSLAREGKIELADSAASTNQIAITFGRFSPLIVKDDPKEESKISQNRRFPFTVKGMKEYPSLTKRMALEDVDDKGRPWILLTRKKQKKNHKPKPQPRKVVKNRVRKQPTNKLKQKKQKKDRVRSKTARRVITLNDFMPKDFKNERAQISSSCLSTHEEEVESSSGCPSLVSTKKEVVEAQKSTSYVTDIVFRDEDLMLGATPHNRPLFVEGYTRGQRFKRIMIDQGSAVNILTVRAMKDLDISMDELSQSRLMIQGFNQGGQRAIGMIRLDLTIGGLKANTLCHVIDAKASYNLLLGRPWIHENGVIPSTWHQCFMYEQNGVVKKVVADETPFTEAETYFADAKFYLKTKISKDDNARQKEEYRPLIGPKLKGKLVEGVEGLTFPLAKIEILKPPRSTRKEEVKRKDDVKTYDLPKVRTNEGFDPNAYKLLAKAGYNPNERKLGKLIQEAGGEGTLKQINARGQVGLGYVQPKPIKILINRAAIHHISADEEDEVTSKPKCYVSDRTEGSESRPSIFDRMGPNPKKVMKKTLQEQLGTSPMMIKYAEDPCMGQNFKRTYVHERLGLEHVDNKSAKVLSGKQSLKKHKHSIPSRMRRETDVKVTYGSALKVEPVTIVHTRGQYEDQYEDSVPLMSGYKYVK</sequence>
<dbReference type="PANTHER" id="PTHR33437:SF2">
    <property type="entry name" value="OS06G0361200 PROTEIN"/>
    <property type="match status" value="1"/>
</dbReference>
<evidence type="ECO:0000313" key="3">
    <source>
        <dbReference type="EMBL" id="CAH9125410.1"/>
    </source>
</evidence>
<proteinExistence type="predicted"/>
<feature type="region of interest" description="Disordered" evidence="1">
    <location>
        <begin position="1"/>
        <end position="101"/>
    </location>
</feature>
<feature type="region of interest" description="Disordered" evidence="1">
    <location>
        <begin position="606"/>
        <end position="650"/>
    </location>
</feature>
<dbReference type="Gene3D" id="2.40.70.10">
    <property type="entry name" value="Acid Proteases"/>
    <property type="match status" value="1"/>
</dbReference>
<dbReference type="InterPro" id="IPR021109">
    <property type="entry name" value="Peptidase_aspartic_dom_sf"/>
</dbReference>
<protein>
    <recommendedName>
        <fullName evidence="2">Retrotransposon gag domain-containing protein</fullName>
    </recommendedName>
</protein>
<dbReference type="CDD" id="cd00303">
    <property type="entry name" value="retropepsin_like"/>
    <property type="match status" value="1"/>
</dbReference>
<feature type="domain" description="Retrotransposon gag" evidence="2">
    <location>
        <begin position="269"/>
        <end position="358"/>
    </location>
</feature>
<dbReference type="InterPro" id="IPR005162">
    <property type="entry name" value="Retrotrans_gag_dom"/>
</dbReference>
<feature type="compositionally biased region" description="Basic and acidic residues" evidence="1">
    <location>
        <begin position="154"/>
        <end position="177"/>
    </location>
</feature>
<evidence type="ECO:0000256" key="1">
    <source>
        <dbReference type="SAM" id="MobiDB-lite"/>
    </source>
</evidence>
<feature type="compositionally biased region" description="Polar residues" evidence="1">
    <location>
        <begin position="1"/>
        <end position="43"/>
    </location>
</feature>
<accession>A0AAV0EQF0</accession>
<feature type="compositionally biased region" description="Low complexity" evidence="1">
    <location>
        <begin position="69"/>
        <end position="87"/>
    </location>
</feature>
<dbReference type="AlphaFoldDB" id="A0AAV0EQF0"/>
<dbReference type="EMBL" id="CAMAPF010000937">
    <property type="protein sequence ID" value="CAH9125410.1"/>
    <property type="molecule type" value="Genomic_DNA"/>
</dbReference>
<gene>
    <name evidence="3" type="ORF">CEPIT_LOCUS26744</name>
</gene>
<name>A0AAV0EQF0_9ASTE</name>
<evidence type="ECO:0000313" key="4">
    <source>
        <dbReference type="Proteomes" id="UP001152523"/>
    </source>
</evidence>
<organism evidence="3 4">
    <name type="scientific">Cuscuta epithymum</name>
    <dbReference type="NCBI Taxonomy" id="186058"/>
    <lineage>
        <taxon>Eukaryota</taxon>
        <taxon>Viridiplantae</taxon>
        <taxon>Streptophyta</taxon>
        <taxon>Embryophyta</taxon>
        <taxon>Tracheophyta</taxon>
        <taxon>Spermatophyta</taxon>
        <taxon>Magnoliopsida</taxon>
        <taxon>eudicotyledons</taxon>
        <taxon>Gunneridae</taxon>
        <taxon>Pentapetalae</taxon>
        <taxon>asterids</taxon>
        <taxon>lamiids</taxon>
        <taxon>Solanales</taxon>
        <taxon>Convolvulaceae</taxon>
        <taxon>Cuscuteae</taxon>
        <taxon>Cuscuta</taxon>
        <taxon>Cuscuta subgen. Cuscuta</taxon>
    </lineage>
</organism>
<dbReference type="Pfam" id="PF03732">
    <property type="entry name" value="Retrotrans_gag"/>
    <property type="match status" value="1"/>
</dbReference>
<dbReference type="Proteomes" id="UP001152523">
    <property type="component" value="Unassembled WGS sequence"/>
</dbReference>
<feature type="compositionally biased region" description="Basic residues" evidence="1">
    <location>
        <begin position="607"/>
        <end position="650"/>
    </location>
</feature>
<feature type="region of interest" description="Disordered" evidence="1">
    <location>
        <begin position="1029"/>
        <end position="1049"/>
    </location>
</feature>
<feature type="region of interest" description="Disordered" evidence="1">
    <location>
        <begin position="154"/>
        <end position="184"/>
    </location>
</feature>
<keyword evidence="4" id="KW-1185">Reference proteome</keyword>
<dbReference type="PANTHER" id="PTHR33437">
    <property type="entry name" value="OS06G0361200 PROTEIN"/>
    <property type="match status" value="1"/>
</dbReference>
<reference evidence="3" key="1">
    <citation type="submission" date="2022-07" db="EMBL/GenBank/DDBJ databases">
        <authorList>
            <person name="Macas J."/>
            <person name="Novak P."/>
            <person name="Neumann P."/>
        </authorList>
    </citation>
    <scope>NUCLEOTIDE SEQUENCE</scope>
</reference>